<keyword evidence="5" id="KW-1185">Reference proteome</keyword>
<dbReference type="InterPro" id="IPR043145">
    <property type="entry name" value="Znf_ZZ_sf"/>
</dbReference>
<evidence type="ECO:0000313" key="5">
    <source>
        <dbReference type="Proteomes" id="UP001470230"/>
    </source>
</evidence>
<gene>
    <name evidence="4" type="ORF">M9Y10_016925</name>
</gene>
<evidence type="ECO:0000256" key="3">
    <source>
        <dbReference type="ARBA" id="ARBA00022833"/>
    </source>
</evidence>
<proteinExistence type="predicted"/>
<comment type="caution">
    <text evidence="4">The sequence shown here is derived from an EMBL/GenBank/DDBJ whole genome shotgun (WGS) entry which is preliminary data.</text>
</comment>
<organism evidence="4 5">
    <name type="scientific">Tritrichomonas musculus</name>
    <dbReference type="NCBI Taxonomy" id="1915356"/>
    <lineage>
        <taxon>Eukaryota</taxon>
        <taxon>Metamonada</taxon>
        <taxon>Parabasalia</taxon>
        <taxon>Tritrichomonadida</taxon>
        <taxon>Tritrichomonadidae</taxon>
        <taxon>Tritrichomonas</taxon>
    </lineage>
</organism>
<dbReference type="Proteomes" id="UP001470230">
    <property type="component" value="Unassembled WGS sequence"/>
</dbReference>
<keyword evidence="3" id="KW-0862">Zinc</keyword>
<name>A0ABR2HXK7_9EUKA</name>
<sequence>MSLSTEEIESSFHIHKLKLDSRLLSYCDVCGKSVSSVDHYACKQCDFDICEECYHKQEEILNLSKNVLERLTLSIQNTTESEEMINFIMQRTDIQFSGPSLENSIIRSYPTIYLYDEHNNKEGYLIKATRFYVDKNGKNIYFFNSTKSGQSIALCKKSCDDYFTNHSFSLKISQYYPKLMALKEHNYQYSRANSNAREIISSVMFGASYGLFYIPEKFGVLPKVENSISGYILYQNLIRASEKHCGVESILTDDYHITPSSNFNPVHYLVPDHHILIDWSTIHSIPIIISIVNEIKKMYQNLLNENNQIALNIVFSVADDLQDGISIMKQNPLFSNQNDLRLINLADSSIKSLQIFMRLKSEPFTILNTTVLNVYQADLGREMHAFLLSSQLPNILLHLVNDIREKLTDLSQYGDVIKLDLQNPKPVLEIIYSHITELEVKLAEFITEICDKIKDFCKKIKNAIVPIILNHFDSIKQIISSNKETQIMNLKKISDFNKSHQNDLENVLNEAIKKNIIPDFYSKEFSQMVNEIAHFKHLVQLVKLACQIERRINDNIGIFNIDLAIVQSKESYYEYNIHIIV</sequence>
<evidence type="ECO:0000256" key="2">
    <source>
        <dbReference type="ARBA" id="ARBA00022771"/>
    </source>
</evidence>
<protein>
    <recommendedName>
        <fullName evidence="6">ZZ-type domain-containing protein</fullName>
    </recommendedName>
</protein>
<dbReference type="InterPro" id="IPR046349">
    <property type="entry name" value="C1-like_sf"/>
</dbReference>
<keyword evidence="2" id="KW-0863">Zinc-finger</keyword>
<evidence type="ECO:0000313" key="4">
    <source>
        <dbReference type="EMBL" id="KAK8854365.1"/>
    </source>
</evidence>
<dbReference type="SUPFAM" id="SSF57889">
    <property type="entry name" value="Cysteine-rich domain"/>
    <property type="match status" value="1"/>
</dbReference>
<dbReference type="EMBL" id="JAPFFF010000021">
    <property type="protein sequence ID" value="KAK8854365.1"/>
    <property type="molecule type" value="Genomic_DNA"/>
</dbReference>
<evidence type="ECO:0008006" key="6">
    <source>
        <dbReference type="Google" id="ProtNLM"/>
    </source>
</evidence>
<evidence type="ECO:0000256" key="1">
    <source>
        <dbReference type="ARBA" id="ARBA00022723"/>
    </source>
</evidence>
<dbReference type="Gene3D" id="3.30.60.90">
    <property type="match status" value="1"/>
</dbReference>
<reference evidence="4 5" key="1">
    <citation type="submission" date="2024-04" db="EMBL/GenBank/DDBJ databases">
        <title>Tritrichomonas musculus Genome.</title>
        <authorList>
            <person name="Alves-Ferreira E."/>
            <person name="Grigg M."/>
            <person name="Lorenzi H."/>
            <person name="Galac M."/>
        </authorList>
    </citation>
    <scope>NUCLEOTIDE SEQUENCE [LARGE SCALE GENOMIC DNA]</scope>
    <source>
        <strain evidence="4 5">EAF2021</strain>
    </source>
</reference>
<keyword evidence="1" id="KW-0479">Metal-binding</keyword>
<accession>A0ABR2HXK7</accession>